<name>C7LY49_ACIFD</name>
<sequence length="119" mass="13047">MSQHWHEVQDELRDPVKELRAQIPETWHAYATLHRHALEAGHIDAKTKELIALAVAVTTQCDGCIASHARGAARQGATAEEVAEALGVVVLLTGGPGTVYGPRAYQAFLEFREDYRTAE</sequence>
<dbReference type="SUPFAM" id="SSF69118">
    <property type="entry name" value="AhpD-like"/>
    <property type="match status" value="1"/>
</dbReference>
<dbReference type="InterPro" id="IPR003779">
    <property type="entry name" value="CMD-like"/>
</dbReference>
<dbReference type="NCBIfam" id="TIGR00778">
    <property type="entry name" value="ahpD_dom"/>
    <property type="match status" value="1"/>
</dbReference>
<accession>C7LY49</accession>
<dbReference type="HOGENOM" id="CLU_137228_2_1_11"/>
<gene>
    <name evidence="2" type="ordered locus">Afer_0707</name>
</gene>
<dbReference type="PANTHER" id="PTHR33930">
    <property type="entry name" value="ALKYL HYDROPEROXIDE REDUCTASE AHPD"/>
    <property type="match status" value="1"/>
</dbReference>
<keyword evidence="2" id="KW-0575">Peroxidase</keyword>
<dbReference type="Pfam" id="PF02627">
    <property type="entry name" value="CMD"/>
    <property type="match status" value="1"/>
</dbReference>
<organism evidence="2 3">
    <name type="scientific">Acidimicrobium ferrooxidans (strain DSM 10331 / JCM 15462 / NBRC 103882 / ICP)</name>
    <dbReference type="NCBI Taxonomy" id="525909"/>
    <lineage>
        <taxon>Bacteria</taxon>
        <taxon>Bacillati</taxon>
        <taxon>Actinomycetota</taxon>
        <taxon>Acidimicrobiia</taxon>
        <taxon>Acidimicrobiales</taxon>
        <taxon>Acidimicrobiaceae</taxon>
        <taxon>Acidimicrobium</taxon>
    </lineage>
</organism>
<protein>
    <submittedName>
        <fullName evidence="2">Alkylhydroperoxidase like protein, AhpD family</fullName>
    </submittedName>
</protein>
<dbReference type="EMBL" id="CP001631">
    <property type="protein sequence ID" value="ACU53657.1"/>
    <property type="molecule type" value="Genomic_DNA"/>
</dbReference>
<dbReference type="Gene3D" id="1.20.1290.10">
    <property type="entry name" value="AhpD-like"/>
    <property type="match status" value="1"/>
</dbReference>
<dbReference type="AlphaFoldDB" id="C7LY49"/>
<keyword evidence="2" id="KW-0560">Oxidoreductase</keyword>
<evidence type="ECO:0000313" key="2">
    <source>
        <dbReference type="EMBL" id="ACU53657.1"/>
    </source>
</evidence>
<evidence type="ECO:0000259" key="1">
    <source>
        <dbReference type="Pfam" id="PF02627"/>
    </source>
</evidence>
<dbReference type="eggNOG" id="COG0599">
    <property type="taxonomic scope" value="Bacteria"/>
</dbReference>
<dbReference type="InterPro" id="IPR004675">
    <property type="entry name" value="AhpD_core"/>
</dbReference>
<dbReference type="OrthoDB" id="1683318at2"/>
<evidence type="ECO:0000313" key="3">
    <source>
        <dbReference type="Proteomes" id="UP000000771"/>
    </source>
</evidence>
<keyword evidence="3" id="KW-1185">Reference proteome</keyword>
<reference evidence="2 3" key="1">
    <citation type="journal article" date="2009" name="Stand. Genomic Sci.">
        <title>Complete genome sequence of Acidimicrobium ferrooxidans type strain (ICP).</title>
        <authorList>
            <person name="Clum A."/>
            <person name="Nolan M."/>
            <person name="Lang E."/>
            <person name="Glavina Del Rio T."/>
            <person name="Tice H."/>
            <person name="Copeland A."/>
            <person name="Cheng J.F."/>
            <person name="Lucas S."/>
            <person name="Chen F."/>
            <person name="Bruce D."/>
            <person name="Goodwin L."/>
            <person name="Pitluck S."/>
            <person name="Ivanova N."/>
            <person name="Mavrommatis K."/>
            <person name="Mikhailova N."/>
            <person name="Pati A."/>
            <person name="Chen A."/>
            <person name="Palaniappan K."/>
            <person name="Goker M."/>
            <person name="Spring S."/>
            <person name="Land M."/>
            <person name="Hauser L."/>
            <person name="Chang Y.J."/>
            <person name="Jeffries C.C."/>
            <person name="Chain P."/>
            <person name="Bristow J."/>
            <person name="Eisen J.A."/>
            <person name="Markowitz V."/>
            <person name="Hugenholtz P."/>
            <person name="Kyrpides N.C."/>
            <person name="Klenk H.P."/>
            <person name="Lapidus A."/>
        </authorList>
    </citation>
    <scope>NUCLEOTIDE SEQUENCE [LARGE SCALE GENOMIC DNA]</scope>
    <source>
        <strain evidence="3">DSM 10331 / JCM 15462 / NBRC 103882 / ICP</strain>
    </source>
</reference>
<proteinExistence type="predicted"/>
<dbReference type="KEGG" id="afo:Afer_0707"/>
<dbReference type="Proteomes" id="UP000000771">
    <property type="component" value="Chromosome"/>
</dbReference>
<dbReference type="STRING" id="525909.Afer_0707"/>
<feature type="domain" description="Carboxymuconolactone decarboxylase-like" evidence="1">
    <location>
        <begin position="24"/>
        <end position="99"/>
    </location>
</feature>
<dbReference type="GO" id="GO:0051920">
    <property type="term" value="F:peroxiredoxin activity"/>
    <property type="evidence" value="ECO:0007669"/>
    <property type="project" value="InterPro"/>
</dbReference>
<dbReference type="RefSeq" id="WP_015798146.1">
    <property type="nucleotide sequence ID" value="NC_013124.1"/>
</dbReference>
<dbReference type="InterPro" id="IPR029032">
    <property type="entry name" value="AhpD-like"/>
</dbReference>
<dbReference type="PANTHER" id="PTHR33930:SF2">
    <property type="entry name" value="BLR3452 PROTEIN"/>
    <property type="match status" value="1"/>
</dbReference>